<dbReference type="AlphaFoldDB" id="C0DTE4"/>
<dbReference type="Proteomes" id="UP000005837">
    <property type="component" value="Unassembled WGS sequence"/>
</dbReference>
<dbReference type="PANTHER" id="PTHR35276">
    <property type="entry name" value="S-ADENOSYL-L-METHIONINE-DEPENDENT METHYLTRANSFERASES SUPERFAMILY PROTEIN"/>
    <property type="match status" value="1"/>
</dbReference>
<accession>C0DTE4</accession>
<dbReference type="Gene3D" id="3.40.50.150">
    <property type="entry name" value="Vaccinia Virus protein VP39"/>
    <property type="match status" value="1"/>
</dbReference>
<organism evidence="1 2">
    <name type="scientific">Eikenella corrodens ATCC 23834</name>
    <dbReference type="NCBI Taxonomy" id="546274"/>
    <lineage>
        <taxon>Bacteria</taxon>
        <taxon>Pseudomonadati</taxon>
        <taxon>Pseudomonadota</taxon>
        <taxon>Betaproteobacteria</taxon>
        <taxon>Neisseriales</taxon>
        <taxon>Neisseriaceae</taxon>
        <taxon>Eikenella</taxon>
    </lineage>
</organism>
<keyword evidence="1" id="KW-0808">Transferase</keyword>
<dbReference type="HOGENOM" id="CLU_079190_1_0_4"/>
<dbReference type="SUPFAM" id="SSF53335">
    <property type="entry name" value="S-adenosyl-L-methionine-dependent methyltransferases"/>
    <property type="match status" value="1"/>
</dbReference>
<dbReference type="InterPro" id="IPR029063">
    <property type="entry name" value="SAM-dependent_MTases_sf"/>
</dbReference>
<name>C0DTE4_EIKCO</name>
<dbReference type="CDD" id="cd02440">
    <property type="entry name" value="AdoMet_MTases"/>
    <property type="match status" value="1"/>
</dbReference>
<gene>
    <name evidence="1" type="ORF">EIKCOROL_00622</name>
</gene>
<protein>
    <submittedName>
        <fullName evidence="1">Putative rRNA methylase</fullName>
    </submittedName>
</protein>
<evidence type="ECO:0000313" key="2">
    <source>
        <dbReference type="Proteomes" id="UP000005837"/>
    </source>
</evidence>
<comment type="caution">
    <text evidence="1">The sequence shown here is derived from an EMBL/GenBank/DDBJ whole genome shotgun (WGS) entry which is preliminary data.</text>
</comment>
<proteinExistence type="predicted"/>
<dbReference type="Pfam" id="PF06962">
    <property type="entry name" value="rRNA_methylase"/>
    <property type="match status" value="1"/>
</dbReference>
<dbReference type="EMBL" id="ACEA01000012">
    <property type="protein sequence ID" value="EEG24849.1"/>
    <property type="molecule type" value="Genomic_DNA"/>
</dbReference>
<dbReference type="PANTHER" id="PTHR35276:SF1">
    <property type="entry name" value="TRNA (MNM(5)S(2)U34)-METHYLTRANSFERASE, CHLOROPLASTIC"/>
    <property type="match status" value="1"/>
</dbReference>
<keyword evidence="1" id="KW-0489">Methyltransferase</keyword>
<dbReference type="GO" id="GO:0032259">
    <property type="term" value="P:methylation"/>
    <property type="evidence" value="ECO:0007669"/>
    <property type="project" value="UniProtKB-KW"/>
</dbReference>
<dbReference type="eggNOG" id="COG0144">
    <property type="taxonomic scope" value="Bacteria"/>
</dbReference>
<dbReference type="GO" id="GO:0008168">
    <property type="term" value="F:methyltransferase activity"/>
    <property type="evidence" value="ECO:0007669"/>
    <property type="project" value="UniProtKB-KW"/>
</dbReference>
<reference evidence="1 2" key="1">
    <citation type="submission" date="2009-01" db="EMBL/GenBank/DDBJ databases">
        <authorList>
            <person name="Fulton L."/>
            <person name="Clifton S."/>
            <person name="Chinwalla A.T."/>
            <person name="Mitreva M."/>
            <person name="Sodergren E."/>
            <person name="Weinstock G."/>
            <person name="Clifton S."/>
            <person name="Dooling D.J."/>
            <person name="Fulton B."/>
            <person name="Minx P."/>
            <person name="Pepin K.H."/>
            <person name="Johnson M."/>
            <person name="Bhonagiri V."/>
            <person name="Nash W.E."/>
            <person name="Mardis E.R."/>
            <person name="Wilson R.K."/>
        </authorList>
    </citation>
    <scope>NUCLEOTIDE SEQUENCE [LARGE SCALE GENOMIC DNA]</scope>
    <source>
        <strain evidence="1 2">ATCC 23834</strain>
    </source>
</reference>
<evidence type="ECO:0000313" key="1">
    <source>
        <dbReference type="EMBL" id="EEG24849.1"/>
    </source>
</evidence>
<sequence length="220" mass="23431">MAGIILQARAATANFPTYHQAIPFYSMLDNILLFAHRLLAQATPEGGIAVDATAGNGHDTLFLAQCVGSGGRVYAFDIQPQALAATQARLQAAREERQVRLISASHADLTHYVNEPVHSIVFNCGYLPGGNKALTTETGSTLSALAQAVHILRPGGLLAVVLYPGHEAGALEAQAVSEWAAALPQQQFAVLHYGFTNRRNRPPYLLAIEKHNASASPKAT</sequence>
<dbReference type="InterPro" id="IPR010719">
    <property type="entry name" value="MnmM_MeTrfase"/>
</dbReference>